<gene>
    <name evidence="3" type="ORF">DXN05_17885</name>
</gene>
<reference evidence="3 4" key="1">
    <citation type="submission" date="2018-08" db="EMBL/GenBank/DDBJ databases">
        <title>Chitinophagaceae sp. K23C18032701, a novel bacterium isolated from forest soil.</title>
        <authorList>
            <person name="Wang C."/>
        </authorList>
    </citation>
    <scope>NUCLEOTIDE SEQUENCE [LARGE SCALE GENOMIC DNA]</scope>
    <source>
        <strain evidence="3 4">K23C18032701</strain>
    </source>
</reference>
<keyword evidence="1" id="KW-0732">Signal</keyword>
<dbReference type="RefSeq" id="WP_116848642.1">
    <property type="nucleotide sequence ID" value="NZ_QTJU01000007.1"/>
</dbReference>
<feature type="domain" description="DUF11" evidence="2">
    <location>
        <begin position="3212"/>
        <end position="3320"/>
    </location>
</feature>
<evidence type="ECO:0000259" key="2">
    <source>
        <dbReference type="Pfam" id="PF01345"/>
    </source>
</evidence>
<dbReference type="OrthoDB" id="5726170at2"/>
<feature type="domain" description="DUF11" evidence="2">
    <location>
        <begin position="2406"/>
        <end position="2504"/>
    </location>
</feature>
<name>A0A3E1NGD9_9BACT</name>
<dbReference type="SUPFAM" id="SSF48726">
    <property type="entry name" value="Immunoglobulin"/>
    <property type="match status" value="1"/>
</dbReference>
<feature type="domain" description="DUF11" evidence="2">
    <location>
        <begin position="2012"/>
        <end position="2103"/>
    </location>
</feature>
<evidence type="ECO:0000256" key="1">
    <source>
        <dbReference type="SAM" id="SignalP"/>
    </source>
</evidence>
<dbReference type="Gene3D" id="2.60.40.10">
    <property type="entry name" value="Immunoglobulins"/>
    <property type="match status" value="1"/>
</dbReference>
<comment type="caution">
    <text evidence="3">The sequence shown here is derived from an EMBL/GenBank/DDBJ whole genome shotgun (WGS) entry which is preliminary data.</text>
</comment>
<dbReference type="PANTHER" id="PTHR34819">
    <property type="entry name" value="LARGE CYSTEINE-RICH PERIPLASMIC PROTEIN OMCB"/>
    <property type="match status" value="1"/>
</dbReference>
<dbReference type="NCBIfam" id="TIGR04131">
    <property type="entry name" value="Bac_Flav_CTERM"/>
    <property type="match status" value="1"/>
</dbReference>
<dbReference type="Pfam" id="PF13585">
    <property type="entry name" value="CHU_C"/>
    <property type="match status" value="1"/>
</dbReference>
<keyword evidence="4" id="KW-1185">Reference proteome</keyword>
<feature type="chain" id="PRO_5017574263" evidence="1">
    <location>
        <begin position="27"/>
        <end position="3410"/>
    </location>
</feature>
<dbReference type="InterPro" id="IPR047589">
    <property type="entry name" value="DUF11_rpt"/>
</dbReference>
<dbReference type="InterPro" id="IPR026341">
    <property type="entry name" value="T9SS_type_B"/>
</dbReference>
<dbReference type="PANTHER" id="PTHR34819:SF3">
    <property type="entry name" value="CELL SURFACE PROTEIN"/>
    <property type="match status" value="1"/>
</dbReference>
<dbReference type="Gene3D" id="2.60.40.740">
    <property type="match status" value="1"/>
</dbReference>
<feature type="domain" description="DUF11" evidence="2">
    <location>
        <begin position="3076"/>
        <end position="3173"/>
    </location>
</feature>
<dbReference type="Gene3D" id="2.60.40.1170">
    <property type="entry name" value="Mu homology domain, subdomain B"/>
    <property type="match status" value="4"/>
</dbReference>
<feature type="signal peptide" evidence="1">
    <location>
        <begin position="1"/>
        <end position="26"/>
    </location>
</feature>
<proteinExistence type="predicted"/>
<dbReference type="InterPro" id="IPR051172">
    <property type="entry name" value="Chlamydia_OmcB"/>
</dbReference>
<evidence type="ECO:0000313" key="3">
    <source>
        <dbReference type="EMBL" id="RFM26858.1"/>
    </source>
</evidence>
<dbReference type="EMBL" id="QTJU01000007">
    <property type="protein sequence ID" value="RFM26858.1"/>
    <property type="molecule type" value="Genomic_DNA"/>
</dbReference>
<sequence>MQVATNTLKKVCLSAVAVLFIAAAYAIPTISVNVTAGNCKNNGIITVTAANTTGTVLYALIAPSQLPFPQQTNNVFSGLPSGSYTIAVYDNTTGATPVTKTVSLTNNYTDPSVSSVSPGVAATEAYGYCGPQGTIAVTVKNGRAPYTYQLMDATGTTPIGSPLAVTGTSGTLTRIAIGTYTVRITDACGTSFITGQQTVTQDNDISKVTLSNLSVSSTWAEQLKINTTCDGVIAQSFPNLLPMTFTYTNGTTVSMSYRYLQGRMEIPAGSGNWSAWGPLDQTLTLPYAITGESFTVNYQVNNPCTNQTLNASYTYPRLEYTLGQTNNSTTSTMCDPGKQLSITFSGNVYNWSTKVCYPISVTLTEQGNPSNVKNYTWTSSYPYYITDAIPGTTYNVTIKDAKGVTRSYTYLYPAAIRDAISLSTYVEPCDFNSIRFYFTSNSLSKGPFPITYTILNGPAGTVGTAVTVNNSTDLNSQGSSLYTYPFTNMPWGNYIFKISFGNPVCRTDTITRSNTQTYKDLKLQTLNYVQGNYGCGYYDITGSARYTTVSGFSTTTFYAYLYRGTTLVTSFYSSNGTFTFSNQPAGTYTVKIYSYINISGSPSICSAPFDQQNIVLPDYNLPLVNKQLSGGLVCVGQTTGQLHVSASGLAPIRFRVKPQGTPDASYSAYQLDSNFNNLTPGVYTVLVEDGCGGRIAEDITLSNAATASLLQVTGATAANTVCPGSSFGVNVTPIGTVSSVQWTLPDNSTVSGVLSISVPSFAPANAGVYRVQVVSTAGCSVSSSVTIGTATQPTLVVNNPAPVCAGTAVNLAAPAITAGSSSVSIYAYYSDTTATSPLPGSTVTPPATTTYYIQALSADYCAAVKPVIVPVKPLPAVFKPSAVTTCNGQTVAAIPLSGSVLPNTIYTWTGGAAIGITDGSSTTGIPAFIAVNTGSAPLTRTITVYATADGCSGTAQTFTVTVNPIPQVNQPANAVVCNGQQVAAIPLSGSTVTGTLYNWTGGSSIGLPDGNGTTIPAFPAINNSNAPVTATLSVVPVANNCSGVAQSFTITVNPTATVNKPANIVSCTGQQVTAISLSGNVAGAVYSWTGGAAVGLPDGSGTAISAFTAVNNTSTPVTSAITVVPSANGCTGVKQTFTVTVNPAVTVNQPVNLVACANTLVAPITLTGSSVPGQIYSWTGGSAIGLQDGSGTSIPSFTAVNAGTAPVIANINVTAAANGCAGNSQLFSITVNPLPSNTTVSVTPNLADLSYNKVVSLTATASGAASYQWYKNGTALNGAIAAVYTINGYMHDDAGTYTVEAISSEGCRSNTPGALALPDVQKFDTWKLVADASGNNLPEAGEILTYTIYVKNTGTIPIAGINIKDTIPPHTSYQSGGTYQASDNTVNFTLSNLAAGQTQSVVFTAKLDADLTGVDSVYNHAVVQGDTITHNTGCSEDQPNGECYTPLPTNQIKAFDTWKVVADQDGNDQAHAGETLTYTIHVKNTGSVTIGSISITDPIPAHTSFVTGSAGGGVYNSTTNTVSYSWSNLKVEQDTTVSFSVLVNNDITGVTVISNQATVTGDTITHTSGCGEKDVNGSCTTDIPVQGTKHFDTWKTVADDNGDGKAQSGERLVYTIHVKNTGSVSIENITVTDKVPAFTSFVAGSSGGGIYNSTDSSITYTWQNLKVGQDTSLSFAAMVYDDISGADSIFNHATVRGDTTTHTTGCSETTAADSCHTPIVVQVVKDFEAWKTVSDSSGNGLAEGGERITYTIHVKNTGNVTIASTIIKDTIPSHTTLIAGSAGNGTYNAADSSINYIIAGLAVGKDTSVSFSVRLDSDITNIDTVRNHAHVQGDTLQRPTGCSEATAKDSCNTDIPTDKIKQIATWKLVAGAQSGGKAAAGDTLTYTIHVKNTGTVVVEQVIITDTIPSYTDYVSSGGGLFNSADSTITFSWNNLKVGQDTSVQFKVKVLADITGADTIRNRALANADTLIHYTGCSEAAANDSCGTNIPVIKVASFTAWKTVADANGNGLAEANELLTYTIHVKNTGSVRLNNVLVNDTLPQYTTLVNAGSGSYNPVSRLISFSIGELAVGKDSGLVIQARVNNDVTGADSLFNHAVVSTDTITHTTGCSEATAGDSCTVKIPVQVIKTFDTWKLATKQNSSDTAMPGEIVTYTIHVKNTGNAAISNVIITDTVPMHTGYLPGSGGIFNATDCTVSFSWTNLRVGQDTSVAFSVQVNADVTAADTIRNKAFVTGDTTTHETGCSESTPNGACSTDIPVNKIKAFKTWKLVADSSGDGKAQSGELLTYTIYVKNTGNVTINDIDVYDTVPAHTSYLGSNGSYDTVYNSVTFSASNLAVGAVASFTLRVRVTEDLTGIAAIVNTAFAAGDTLNNTSGCSEAKANGACTTDIPTDAVKKFKTWKLVTDSNGDGKPGADELITYAIHVKNTGNVTINNILVKDTIPAHTTYAPGSGGLYNPADNSVTFSFSNLQVKKDTVLRFQVQVNHDITNADTIRNHAWVTGDSTTHPTGCSESTANSDCETIIPTNGIKASEAWKTVADADGDYIAQPGEILTYTLHVRNTGNVALTNLLLYDTIPAGTSYIAGSGGVLNGARVDFTGITIPVDSSAQVSFRVLVTTAAANGGVIANIAYVHTGDGPDVPTCNKPDGCPDGGGDSTVIPVNIPVYYAWKTVADADGDKKASPGEQLTYTIHIRNTGTVQIRDLLVFDTIPVHTTYVAASGGVLNGSRVTFANINIAAGDSATAEFKVTVNADVNSSDFISNIAFLTDNSGNTTPTCTTPTNCNGGDSTIIPIGPAQYIAWKTVSDSSGDGFAQPGELLVYTIHIRNTGAIPLSRLLVYDSIPQFTTYVAGSGGQFYTGRIAFNNIAVPVNDSVALSFSVRVAAVTGDAVAISNMAFVRDNPQDPDKPTCTSPAGCPQGDTTLIPVKPNGYLAWKTVSDAGGNGVADPGEILTYTIHIRNLDAAAITGLLVYDTIPALTTYVSGSGGTLNGERVEFANLDIPAGDSAALSFSVTVAAVTDSTHTIRNIAWVHNASGGPDKPTCSTPSNCTNGDTTVIPVKPAGYIAWKTVSDASGDGKAQPGEILTYTIHIKNQGGTAIRHLLVYDTIPAYTTYIAGSGGTANGPRIEFSNVTVQPGDSIALVFKVTTAATLNGAADIRNIAYLHDDSGGGDKPTCNTPAGCTEPQPTLLPVAELVAIKINKQSSSSTPGAGNAAIGVNELYYYLITVTNEGTTTAHQLTVTDTLAPVLSYKDNSADKGTATYNQPSRIITWVIDSLQAGEHGGLTISVSSPQAGTIVNNAAVTSNEDDINPADNTATVTTDILSLNIPNVITPNGDGFNDKFVIKGLDLYAENLLVIFNRWNNKVYEQRNYGNDWTGSKLNAGTYFYELKLKDKNGQWHSYKGYITLQK</sequence>
<dbReference type="InterPro" id="IPR036179">
    <property type="entry name" value="Ig-like_dom_sf"/>
</dbReference>
<feature type="domain" description="DUF11" evidence="2">
    <location>
        <begin position="2944"/>
        <end position="3035"/>
    </location>
</feature>
<feature type="domain" description="DUF11" evidence="2">
    <location>
        <begin position="1466"/>
        <end position="1563"/>
    </location>
</feature>
<dbReference type="InterPro" id="IPR013783">
    <property type="entry name" value="Ig-like_fold"/>
</dbReference>
<dbReference type="Pfam" id="PF01345">
    <property type="entry name" value="DUF11"/>
    <property type="match status" value="14"/>
</dbReference>
<organism evidence="3 4">
    <name type="scientific">Deminuibacter soli</name>
    <dbReference type="NCBI Taxonomy" id="2291815"/>
    <lineage>
        <taxon>Bacteria</taxon>
        <taxon>Pseudomonadati</taxon>
        <taxon>Bacteroidota</taxon>
        <taxon>Chitinophagia</taxon>
        <taxon>Chitinophagales</taxon>
        <taxon>Chitinophagaceae</taxon>
        <taxon>Deminuibacter</taxon>
    </lineage>
</organism>
<evidence type="ECO:0000313" key="4">
    <source>
        <dbReference type="Proteomes" id="UP000261284"/>
    </source>
</evidence>
<feature type="domain" description="DUF11" evidence="2">
    <location>
        <begin position="2547"/>
        <end position="2644"/>
    </location>
</feature>
<dbReference type="InterPro" id="IPR001434">
    <property type="entry name" value="OmcB-like_DUF11"/>
</dbReference>
<feature type="domain" description="DUF11" evidence="2">
    <location>
        <begin position="2679"/>
        <end position="2770"/>
    </location>
</feature>
<feature type="domain" description="DUF11" evidence="2">
    <location>
        <begin position="1334"/>
        <end position="1427"/>
    </location>
</feature>
<dbReference type="NCBIfam" id="TIGR01451">
    <property type="entry name" value="B_ant_repeat"/>
    <property type="match status" value="15"/>
</dbReference>
<protein>
    <submittedName>
        <fullName evidence="3">DUF11 domain-containing protein</fullName>
    </submittedName>
</protein>
<feature type="domain" description="DUF11" evidence="2">
    <location>
        <begin position="1877"/>
        <end position="1967"/>
    </location>
</feature>
<feature type="domain" description="DUF11" evidence="2">
    <location>
        <begin position="1603"/>
        <end position="1699"/>
    </location>
</feature>
<feature type="domain" description="DUF11" evidence="2">
    <location>
        <begin position="1742"/>
        <end position="1827"/>
    </location>
</feature>
<feature type="domain" description="DUF11" evidence="2">
    <location>
        <begin position="2277"/>
        <end position="2375"/>
    </location>
</feature>
<dbReference type="Proteomes" id="UP000261284">
    <property type="component" value="Unassembled WGS sequence"/>
</dbReference>
<accession>A0A3E1NGD9</accession>
<feature type="domain" description="DUF11" evidence="2">
    <location>
        <begin position="2138"/>
        <end position="2238"/>
    </location>
</feature>